<keyword evidence="4" id="KW-0479">Metal-binding</keyword>
<keyword evidence="11" id="KW-0539">Nucleus</keyword>
<dbReference type="InterPro" id="IPR013087">
    <property type="entry name" value="Znf_C2H2_type"/>
</dbReference>
<evidence type="ECO:0000256" key="3">
    <source>
        <dbReference type="ARBA" id="ARBA00006991"/>
    </source>
</evidence>
<evidence type="ECO:0000256" key="6">
    <source>
        <dbReference type="ARBA" id="ARBA00022771"/>
    </source>
</evidence>
<dbReference type="GO" id="GO:0008270">
    <property type="term" value="F:zinc ion binding"/>
    <property type="evidence" value="ECO:0007669"/>
    <property type="project" value="UniProtKB-KW"/>
</dbReference>
<keyword evidence="6 12" id="KW-0863">Zinc-finger</keyword>
<evidence type="ECO:0000256" key="11">
    <source>
        <dbReference type="ARBA" id="ARBA00023242"/>
    </source>
</evidence>
<keyword evidence="10" id="KW-0804">Transcription</keyword>
<organism evidence="15">
    <name type="scientific">Timema poppense</name>
    <name type="common">Walking stick</name>
    <dbReference type="NCBI Taxonomy" id="170557"/>
    <lineage>
        <taxon>Eukaryota</taxon>
        <taxon>Metazoa</taxon>
        <taxon>Ecdysozoa</taxon>
        <taxon>Arthropoda</taxon>
        <taxon>Hexapoda</taxon>
        <taxon>Insecta</taxon>
        <taxon>Pterygota</taxon>
        <taxon>Neoptera</taxon>
        <taxon>Polyneoptera</taxon>
        <taxon>Phasmatodea</taxon>
        <taxon>Timematodea</taxon>
        <taxon>Timematoidea</taxon>
        <taxon>Timematidae</taxon>
        <taxon>Timema</taxon>
    </lineage>
</organism>
<comment type="similarity">
    <text evidence="3">Belongs to the krueppel C2H2-type zinc-finger protein family.</text>
</comment>
<feature type="domain" description="C2H2-type" evidence="14">
    <location>
        <begin position="229"/>
        <end position="256"/>
    </location>
</feature>
<evidence type="ECO:0000256" key="1">
    <source>
        <dbReference type="ARBA" id="ARBA00003767"/>
    </source>
</evidence>
<evidence type="ECO:0000256" key="5">
    <source>
        <dbReference type="ARBA" id="ARBA00022737"/>
    </source>
</evidence>
<evidence type="ECO:0000256" key="2">
    <source>
        <dbReference type="ARBA" id="ARBA00004123"/>
    </source>
</evidence>
<comment type="function">
    <text evidence="1">May be involved in transcriptional regulation.</text>
</comment>
<evidence type="ECO:0000313" key="15">
    <source>
        <dbReference type="EMBL" id="CAD7413082.1"/>
    </source>
</evidence>
<accession>A0A7R9DE60</accession>
<dbReference type="FunFam" id="3.30.160.60:FF:000446">
    <property type="entry name" value="Zinc finger protein"/>
    <property type="match status" value="2"/>
</dbReference>
<dbReference type="GO" id="GO:0003700">
    <property type="term" value="F:DNA-binding transcription factor activity"/>
    <property type="evidence" value="ECO:0007669"/>
    <property type="project" value="TreeGrafter"/>
</dbReference>
<dbReference type="GO" id="GO:0000978">
    <property type="term" value="F:RNA polymerase II cis-regulatory region sequence-specific DNA binding"/>
    <property type="evidence" value="ECO:0007669"/>
    <property type="project" value="TreeGrafter"/>
</dbReference>
<dbReference type="AlphaFoldDB" id="A0A7R9DE60"/>
<evidence type="ECO:0000256" key="12">
    <source>
        <dbReference type="PROSITE-ProRule" id="PRU00042"/>
    </source>
</evidence>
<dbReference type="PANTHER" id="PTHR24390">
    <property type="entry name" value="ZINC FINGER PROTEIN"/>
    <property type="match status" value="1"/>
</dbReference>
<dbReference type="SMART" id="SM00355">
    <property type="entry name" value="ZnF_C2H2"/>
    <property type="match status" value="7"/>
</dbReference>
<keyword evidence="8" id="KW-0805">Transcription regulation</keyword>
<dbReference type="PROSITE" id="PS00028">
    <property type="entry name" value="ZINC_FINGER_C2H2_1"/>
    <property type="match status" value="6"/>
</dbReference>
<dbReference type="PANTHER" id="PTHR24390:SF159">
    <property type="entry name" value="GROWTH FACTOR INDEPENDENT 1 TRANSCRIPTIONAL REPRESSOR"/>
    <property type="match status" value="1"/>
</dbReference>
<feature type="domain" description="C2H2-type" evidence="14">
    <location>
        <begin position="257"/>
        <end position="284"/>
    </location>
</feature>
<keyword evidence="7" id="KW-0862">Zinc</keyword>
<evidence type="ECO:0000256" key="7">
    <source>
        <dbReference type="ARBA" id="ARBA00022833"/>
    </source>
</evidence>
<keyword evidence="9" id="KW-0238">DNA-binding</keyword>
<evidence type="ECO:0000256" key="8">
    <source>
        <dbReference type="ARBA" id="ARBA00023015"/>
    </source>
</evidence>
<feature type="domain" description="C2H2-type" evidence="14">
    <location>
        <begin position="168"/>
        <end position="200"/>
    </location>
</feature>
<evidence type="ECO:0000259" key="14">
    <source>
        <dbReference type="PROSITE" id="PS50157"/>
    </source>
</evidence>
<gene>
    <name evidence="15" type="ORF">TPSB3V08_LOCUS8795</name>
</gene>
<protein>
    <recommendedName>
        <fullName evidence="14">C2H2-type domain-containing protein</fullName>
    </recommendedName>
</protein>
<reference evidence="15" key="1">
    <citation type="submission" date="2020-11" db="EMBL/GenBank/DDBJ databases">
        <authorList>
            <person name="Tran Van P."/>
        </authorList>
    </citation>
    <scope>NUCLEOTIDE SEQUENCE</scope>
</reference>
<dbReference type="Gene3D" id="3.30.160.60">
    <property type="entry name" value="Classic Zinc Finger"/>
    <property type="match status" value="6"/>
</dbReference>
<name>A0A7R9DE60_TIMPO</name>
<feature type="domain" description="C2H2-type" evidence="14">
    <location>
        <begin position="313"/>
        <end position="340"/>
    </location>
</feature>
<evidence type="ECO:0000256" key="4">
    <source>
        <dbReference type="ARBA" id="ARBA00022723"/>
    </source>
</evidence>
<keyword evidence="5" id="KW-0677">Repeat</keyword>
<dbReference type="PROSITE" id="PS50157">
    <property type="entry name" value="ZINC_FINGER_C2H2_2"/>
    <property type="match status" value="7"/>
</dbReference>
<feature type="domain" description="C2H2-type" evidence="14">
    <location>
        <begin position="201"/>
        <end position="228"/>
    </location>
</feature>
<keyword evidence="13" id="KW-0732">Signal</keyword>
<proteinExistence type="inferred from homology"/>
<feature type="domain" description="C2H2-type" evidence="14">
    <location>
        <begin position="341"/>
        <end position="364"/>
    </location>
</feature>
<evidence type="ECO:0000256" key="10">
    <source>
        <dbReference type="ARBA" id="ARBA00023163"/>
    </source>
</evidence>
<comment type="subcellular location">
    <subcellularLocation>
        <location evidence="2">Nucleus</location>
    </subcellularLocation>
</comment>
<dbReference type="EMBL" id="OD006535">
    <property type="protein sequence ID" value="CAD7413082.1"/>
    <property type="molecule type" value="Genomic_DNA"/>
</dbReference>
<dbReference type="GO" id="GO:0006357">
    <property type="term" value="P:regulation of transcription by RNA polymerase II"/>
    <property type="evidence" value="ECO:0007669"/>
    <property type="project" value="TreeGrafter"/>
</dbReference>
<sequence>MTSAFQIALGLELSLYTECLDVSDDKCVSNSTGLGTFSVHGKEAYLQAKRVMKSWTKKRLHYQMKNNCDDSSSTFSSANESEIIKQVDNTFEERLDPEGTGDSASMLPYCFESTLKEDMYPNKQELSSSNSVIKQNLLFKECEQQIGEITFLPGPSLKPNGKRKRLNYVCDGCGKYIRTKKKLIKHMRKFCTMPNSEKKPFKCEECGKYLLRRKSFKEHMFTHRGYKPFKCVECDKCFSRMSCLASHSRVHGHTKPYKCDVCGRCFGLKSHLNRHTLIHTGERPHKCDECGHMFRLKDHLTSHLLIHNGEKPHSCEECGRCFRVRASLTLHMLVHSGVKQHKCDKCGRFFSRKCYLVKHVQIHR</sequence>
<dbReference type="InterPro" id="IPR036236">
    <property type="entry name" value="Znf_C2H2_sf"/>
</dbReference>
<dbReference type="FunFam" id="3.30.160.60:FF:000624">
    <property type="entry name" value="zinc finger protein 697"/>
    <property type="match status" value="1"/>
</dbReference>
<dbReference type="SUPFAM" id="SSF57667">
    <property type="entry name" value="beta-beta-alpha zinc fingers"/>
    <property type="match status" value="4"/>
</dbReference>
<evidence type="ECO:0000256" key="13">
    <source>
        <dbReference type="SAM" id="SignalP"/>
    </source>
</evidence>
<dbReference type="Pfam" id="PF00096">
    <property type="entry name" value="zf-C2H2"/>
    <property type="match status" value="6"/>
</dbReference>
<dbReference type="FunFam" id="3.30.160.60:FF:000755">
    <property type="entry name" value="zinc finger protein 174"/>
    <property type="match status" value="1"/>
</dbReference>
<feature type="domain" description="C2H2-type" evidence="14">
    <location>
        <begin position="285"/>
        <end position="312"/>
    </location>
</feature>
<dbReference type="FunFam" id="3.30.160.60:FF:000340">
    <property type="entry name" value="zinc finger protein 473 isoform X1"/>
    <property type="match status" value="1"/>
</dbReference>
<dbReference type="GO" id="GO:0005634">
    <property type="term" value="C:nucleus"/>
    <property type="evidence" value="ECO:0007669"/>
    <property type="project" value="UniProtKB-SubCell"/>
</dbReference>
<dbReference type="FunFam" id="3.30.160.60:FF:000634">
    <property type="entry name" value="Zinc finger X-chromosomal protein"/>
    <property type="match status" value="1"/>
</dbReference>
<feature type="signal peptide" evidence="13">
    <location>
        <begin position="1"/>
        <end position="19"/>
    </location>
</feature>
<evidence type="ECO:0000256" key="9">
    <source>
        <dbReference type="ARBA" id="ARBA00023125"/>
    </source>
</evidence>
<feature type="chain" id="PRO_5031192443" description="C2H2-type domain-containing protein" evidence="13">
    <location>
        <begin position="20"/>
        <end position="364"/>
    </location>
</feature>